<organism evidence="2">
    <name type="scientific">Culex pipiens</name>
    <name type="common">House mosquito</name>
    <dbReference type="NCBI Taxonomy" id="7175"/>
    <lineage>
        <taxon>Eukaryota</taxon>
        <taxon>Metazoa</taxon>
        <taxon>Ecdysozoa</taxon>
        <taxon>Arthropoda</taxon>
        <taxon>Hexapoda</taxon>
        <taxon>Insecta</taxon>
        <taxon>Pterygota</taxon>
        <taxon>Neoptera</taxon>
        <taxon>Endopterygota</taxon>
        <taxon>Diptera</taxon>
        <taxon>Nematocera</taxon>
        <taxon>Culicoidea</taxon>
        <taxon>Culicidae</taxon>
        <taxon>Culicinae</taxon>
        <taxon>Culicini</taxon>
        <taxon>Culex</taxon>
        <taxon>Culex</taxon>
    </lineage>
</organism>
<dbReference type="EMBL" id="HBUE01284923">
    <property type="protein sequence ID" value="CAG6570934.1"/>
    <property type="molecule type" value="Transcribed_RNA"/>
</dbReference>
<dbReference type="EMBL" id="HBUE01179338">
    <property type="protein sequence ID" value="CAG6519383.1"/>
    <property type="molecule type" value="Transcribed_RNA"/>
</dbReference>
<feature type="region of interest" description="Disordered" evidence="1">
    <location>
        <begin position="76"/>
        <end position="130"/>
    </location>
</feature>
<evidence type="ECO:0000313" key="2">
    <source>
        <dbReference type="EMBL" id="CAG6570934.1"/>
    </source>
</evidence>
<reference evidence="2" key="1">
    <citation type="submission" date="2021-05" db="EMBL/GenBank/DDBJ databases">
        <authorList>
            <person name="Alioto T."/>
            <person name="Alioto T."/>
            <person name="Gomez Garrido J."/>
        </authorList>
    </citation>
    <scope>NUCLEOTIDE SEQUENCE</scope>
</reference>
<sequence length="130" mass="15034">MARDDLPQMPIPARETRVRHDGHLRRQFLVLSPLPRPQQQARSLQPQTRPPSHAGRSLRRWERARRPAHVLRALHEPLSAQQAPHRVLRAVQTPPRPRHGHGTLVSAQRQWQVHSCSRGRSGGREEEQSR</sequence>
<feature type="compositionally biased region" description="Polar residues" evidence="1">
    <location>
        <begin position="105"/>
        <end position="115"/>
    </location>
</feature>
<dbReference type="AlphaFoldDB" id="A0A8D8JF11"/>
<evidence type="ECO:0000256" key="1">
    <source>
        <dbReference type="SAM" id="MobiDB-lite"/>
    </source>
</evidence>
<feature type="compositionally biased region" description="Polar residues" evidence="1">
    <location>
        <begin position="37"/>
        <end position="47"/>
    </location>
</feature>
<protein>
    <submittedName>
        <fullName evidence="2">(northern house mosquito) hypothetical protein</fullName>
    </submittedName>
</protein>
<feature type="region of interest" description="Disordered" evidence="1">
    <location>
        <begin position="1"/>
        <end position="64"/>
    </location>
</feature>
<accession>A0A8D8JF11</accession>
<proteinExistence type="predicted"/>
<name>A0A8D8JF11_CULPI</name>